<keyword evidence="2" id="KW-1185">Reference proteome</keyword>
<proteinExistence type="predicted"/>
<evidence type="ECO:0000313" key="1">
    <source>
        <dbReference type="EMBL" id="MCY6372471.1"/>
    </source>
</evidence>
<accession>A0ABT4CTS1</accession>
<dbReference type="Proteomes" id="UP001079657">
    <property type="component" value="Unassembled WGS sequence"/>
</dbReference>
<evidence type="ECO:0008006" key="3">
    <source>
        <dbReference type="Google" id="ProtNLM"/>
    </source>
</evidence>
<organism evidence="1 2">
    <name type="scientific">Clostridium ganghwense</name>
    <dbReference type="NCBI Taxonomy" id="312089"/>
    <lineage>
        <taxon>Bacteria</taxon>
        <taxon>Bacillati</taxon>
        <taxon>Bacillota</taxon>
        <taxon>Clostridia</taxon>
        <taxon>Eubacteriales</taxon>
        <taxon>Clostridiaceae</taxon>
        <taxon>Clostridium</taxon>
    </lineage>
</organism>
<comment type="caution">
    <text evidence="1">The sequence shown here is derived from an EMBL/GenBank/DDBJ whole genome shotgun (WGS) entry which is preliminary data.</text>
</comment>
<protein>
    <recommendedName>
        <fullName evidence="3">Phage tail protein</fullName>
    </recommendedName>
</protein>
<name>A0ABT4CTS1_9CLOT</name>
<evidence type="ECO:0000313" key="2">
    <source>
        <dbReference type="Proteomes" id="UP001079657"/>
    </source>
</evidence>
<dbReference type="EMBL" id="JAPQES010000007">
    <property type="protein sequence ID" value="MCY6372471.1"/>
    <property type="molecule type" value="Genomic_DNA"/>
</dbReference>
<gene>
    <name evidence="1" type="ORF">OXH55_17725</name>
</gene>
<reference evidence="1" key="1">
    <citation type="submission" date="2022-12" db="EMBL/GenBank/DDBJ databases">
        <authorList>
            <person name="Wang J."/>
        </authorList>
    </citation>
    <scope>NUCLEOTIDE SEQUENCE</scope>
    <source>
        <strain evidence="1">HY-42-06</strain>
    </source>
</reference>
<dbReference type="RefSeq" id="WP_268051467.1">
    <property type="nucleotide sequence ID" value="NZ_JAPQES010000007.1"/>
</dbReference>
<sequence length="308" mass="34929">MEKSFIFNSVNGDRKYKAENFREYFASFIGNGVFPNPSTNLQVMANDDMTVTIKQGKGWINGAIYINTDDYIVSVDPADGVLSRIDRVVLRMDTVERKIYGYIKKGDFTTNAVAKNLQRDADAYEIALADIKLNKGAISITQADITDLRINKDLCGIVHGTVEQVDTTTLFNQYQAWFAKKMQQYNSDLDNFIGSKKQAFTAWYDTTTSTSQEDIATMKQNFENEFNTWFNSIKNILSEDISGNLLNLINANTTDLENFKTNTDNKLKEVTSQMIDLTSQGDIKRVIITNIIPTVETAQENTLYFVYE</sequence>